<gene>
    <name evidence="9" type="ORF">HW347_17560</name>
</gene>
<feature type="domain" description="Cytochrome c" evidence="8">
    <location>
        <begin position="305"/>
        <end position="438"/>
    </location>
</feature>
<dbReference type="InterPro" id="IPR051395">
    <property type="entry name" value="Cytochrome_c_Peroxidase/MauG"/>
</dbReference>
<proteinExistence type="predicted"/>
<protein>
    <submittedName>
        <fullName evidence="9">Cytochrome-c peroxidase</fullName>
    </submittedName>
</protein>
<accession>A0ABS5WI47</accession>
<dbReference type="InterPro" id="IPR009056">
    <property type="entry name" value="Cyt_c-like_dom"/>
</dbReference>
<dbReference type="Gene3D" id="1.20.1420.20">
    <property type="entry name" value="M75 peptidase, HXXE motif"/>
    <property type="match status" value="1"/>
</dbReference>
<dbReference type="Gene3D" id="1.10.760.10">
    <property type="entry name" value="Cytochrome c-like domain"/>
    <property type="match status" value="2"/>
</dbReference>
<evidence type="ECO:0000256" key="7">
    <source>
        <dbReference type="PROSITE-ProRule" id="PRU00433"/>
    </source>
</evidence>
<organism evidence="9 10">
    <name type="scientific">Zobellia barbeyronii</name>
    <dbReference type="NCBI Taxonomy" id="2748009"/>
    <lineage>
        <taxon>Bacteria</taxon>
        <taxon>Pseudomonadati</taxon>
        <taxon>Bacteroidota</taxon>
        <taxon>Flavobacteriia</taxon>
        <taxon>Flavobacteriales</taxon>
        <taxon>Flavobacteriaceae</taxon>
        <taxon>Zobellia</taxon>
    </lineage>
</organism>
<keyword evidence="3 7" id="KW-0479">Metal-binding</keyword>
<dbReference type="PANTHER" id="PTHR30600">
    <property type="entry name" value="CYTOCHROME C PEROXIDASE-RELATED"/>
    <property type="match status" value="1"/>
</dbReference>
<keyword evidence="4" id="KW-0732">Signal</keyword>
<dbReference type="Proteomes" id="UP000740413">
    <property type="component" value="Unassembled WGS sequence"/>
</dbReference>
<evidence type="ECO:0000256" key="5">
    <source>
        <dbReference type="ARBA" id="ARBA00023002"/>
    </source>
</evidence>
<feature type="domain" description="Cytochrome c" evidence="8">
    <location>
        <begin position="457"/>
        <end position="597"/>
    </location>
</feature>
<evidence type="ECO:0000256" key="4">
    <source>
        <dbReference type="ARBA" id="ARBA00022729"/>
    </source>
</evidence>
<dbReference type="EMBL" id="JACATN010000005">
    <property type="protein sequence ID" value="MBT2163081.1"/>
    <property type="molecule type" value="Genomic_DNA"/>
</dbReference>
<dbReference type="SUPFAM" id="SSF46626">
    <property type="entry name" value="Cytochrome c"/>
    <property type="match status" value="2"/>
</dbReference>
<dbReference type="InterPro" id="IPR036909">
    <property type="entry name" value="Cyt_c-like_dom_sf"/>
</dbReference>
<evidence type="ECO:0000256" key="2">
    <source>
        <dbReference type="ARBA" id="ARBA00022617"/>
    </source>
</evidence>
<evidence type="ECO:0000256" key="6">
    <source>
        <dbReference type="ARBA" id="ARBA00023004"/>
    </source>
</evidence>
<evidence type="ECO:0000313" key="10">
    <source>
        <dbReference type="Proteomes" id="UP000740413"/>
    </source>
</evidence>
<dbReference type="InterPro" id="IPR038352">
    <property type="entry name" value="Imelysin_sf"/>
</dbReference>
<keyword evidence="10" id="KW-1185">Reference proteome</keyword>
<comment type="caution">
    <text evidence="9">The sequence shown here is derived from an EMBL/GenBank/DDBJ whole genome shotgun (WGS) entry which is preliminary data.</text>
</comment>
<keyword evidence="9" id="KW-0575">Peroxidase</keyword>
<dbReference type="InterPro" id="IPR004852">
    <property type="entry name" value="Di-haem_cyt_c_peroxidsae"/>
</dbReference>
<reference evidence="9 10" key="1">
    <citation type="submission" date="2020-06" db="EMBL/GenBank/DDBJ databases">
        <authorList>
            <person name="Isaeva M.P."/>
            <person name="Chernysheva N.Y."/>
        </authorList>
    </citation>
    <scope>NUCLEOTIDE SEQUENCE [LARGE SCALE GENOMIC DNA]</scope>
    <source>
        <strain evidence="9 10">KMM 6746</strain>
    </source>
</reference>
<comment type="subcellular location">
    <subcellularLocation>
        <location evidence="1">Cell envelope</location>
    </subcellularLocation>
</comment>
<evidence type="ECO:0000256" key="1">
    <source>
        <dbReference type="ARBA" id="ARBA00004196"/>
    </source>
</evidence>
<dbReference type="PANTHER" id="PTHR30600:SF10">
    <property type="entry name" value="BLL6722 PROTEIN"/>
    <property type="match status" value="1"/>
</dbReference>
<reference evidence="10" key="2">
    <citation type="submission" date="2023-07" db="EMBL/GenBank/DDBJ databases">
        <title>Zobellia barbeyronii sp. nov., a new marine flavobacterium, isolated from green and red algae.</title>
        <authorList>
            <person name="Nedashkovskaya O.I."/>
            <person name="Otstavnykh N."/>
            <person name="Zhukova N."/>
            <person name="Guzev K."/>
            <person name="Chausova V."/>
            <person name="Tekutyeva L."/>
            <person name="Mikhailov V."/>
            <person name="Isaeva M."/>
        </authorList>
    </citation>
    <scope>NUCLEOTIDE SEQUENCE [LARGE SCALE GENOMIC DNA]</scope>
    <source>
        <strain evidence="10">KMM 6746</strain>
    </source>
</reference>
<dbReference type="PROSITE" id="PS51007">
    <property type="entry name" value="CYTC"/>
    <property type="match status" value="2"/>
</dbReference>
<keyword evidence="6 7" id="KW-0408">Iron</keyword>
<dbReference type="PROSITE" id="PS51257">
    <property type="entry name" value="PROKAR_LIPOPROTEIN"/>
    <property type="match status" value="1"/>
</dbReference>
<name>A0ABS5WI47_9FLAO</name>
<evidence type="ECO:0000259" key="8">
    <source>
        <dbReference type="PROSITE" id="PS51007"/>
    </source>
</evidence>
<evidence type="ECO:0000256" key="3">
    <source>
        <dbReference type="ARBA" id="ARBA00022723"/>
    </source>
</evidence>
<keyword evidence="5" id="KW-0560">Oxidoreductase</keyword>
<evidence type="ECO:0000313" key="9">
    <source>
        <dbReference type="EMBL" id="MBT2163081.1"/>
    </source>
</evidence>
<dbReference type="GO" id="GO:0004601">
    <property type="term" value="F:peroxidase activity"/>
    <property type="evidence" value="ECO:0007669"/>
    <property type="project" value="UniProtKB-KW"/>
</dbReference>
<dbReference type="Pfam" id="PF03150">
    <property type="entry name" value="CCP_MauG"/>
    <property type="match status" value="1"/>
</dbReference>
<sequence>MYKFFFFFIMLCSVLSCKNKNDQLAAVHTVDNVDWSYAENFYQKNMTEAVDLIDSLSKVDAESDEAKKIFIALRVAFKKAEPYASYLNPEVGHRANGPALPVFAEDTERILNPIGLQKIEESIYEGEEPAAFKRETSLTKGLMVNLMQNVSEHKLSSERFFIATHQQLLRIISLGITGFDTPVSQLGLSETVVSLQALKEVYDHTLSELIKKKNSDLDTEFHLNIARAVAFIQKNGDFNSFDRYTFIREYMNPITRNWVSIRKESGLWEGVNNKPFNFDAPTFFEKDAFNVEYFTPPVNRNPSEKQIALGKKLFLDPNLSQSGKMACVTCHMPDKAYTDGIAVNVGNNGSPLERNAPTLINSAFQKSFFWDGRAENILDQISSVFNNKQEFNTGVHEFSTDILKDTTYHVLFEDAFGRISNRNNDIIKAISSYISTLNGFDSKFDKNMRAEEDSFTSEEKLGMNLFMGKALCATCHFMPLTNGTVPPFYAETEKEVIGVPETKENQTLDDDLGFYWRYNKPEHLGMFKTPTVRNAEFTAPYMHNGVYNTLEEVMDFYNKGGGGGMGFDLEHQTLPFDELDLTDEEQKAIIAFLKTLSDTNVEGEDTPQLADATS</sequence>
<keyword evidence="2 7" id="KW-0349">Heme</keyword>